<comment type="caution">
    <text evidence="3">The sequence shown here is derived from an EMBL/GenBank/DDBJ whole genome shotgun (WGS) entry which is preliminary data.</text>
</comment>
<name>A0ABR7I2B4_9FIRM</name>
<dbReference type="Proteomes" id="UP000633936">
    <property type="component" value="Unassembled WGS sequence"/>
</dbReference>
<dbReference type="InterPro" id="IPR002823">
    <property type="entry name" value="DUF112_TM"/>
</dbReference>
<accession>A0ABR7I2B4</accession>
<proteinExistence type="predicted"/>
<feature type="transmembrane region" description="Helical" evidence="1">
    <location>
        <begin position="462"/>
        <end position="486"/>
    </location>
</feature>
<feature type="transmembrane region" description="Helical" evidence="1">
    <location>
        <begin position="117"/>
        <end position="138"/>
    </location>
</feature>
<dbReference type="Pfam" id="PF01970">
    <property type="entry name" value="TctA"/>
    <property type="match status" value="1"/>
</dbReference>
<feature type="transmembrane region" description="Helical" evidence="1">
    <location>
        <begin position="431"/>
        <end position="450"/>
    </location>
</feature>
<organism evidence="3 4">
    <name type="scientific">Blautia intestinalis</name>
    <dbReference type="NCBI Taxonomy" id="2763028"/>
    <lineage>
        <taxon>Bacteria</taxon>
        <taxon>Bacillati</taxon>
        <taxon>Bacillota</taxon>
        <taxon>Clostridia</taxon>
        <taxon>Lachnospirales</taxon>
        <taxon>Lachnospiraceae</taxon>
        <taxon>Blautia</taxon>
    </lineage>
</organism>
<feature type="transmembrane region" description="Helical" evidence="1">
    <location>
        <begin position="389"/>
        <end position="406"/>
    </location>
</feature>
<evidence type="ECO:0000313" key="4">
    <source>
        <dbReference type="Proteomes" id="UP000633936"/>
    </source>
</evidence>
<feature type="transmembrane region" description="Helical" evidence="1">
    <location>
        <begin position="197"/>
        <end position="218"/>
    </location>
</feature>
<keyword evidence="4" id="KW-1185">Reference proteome</keyword>
<keyword evidence="1" id="KW-0472">Membrane</keyword>
<gene>
    <name evidence="3" type="ORF">H8Z79_09235</name>
</gene>
<evidence type="ECO:0000256" key="1">
    <source>
        <dbReference type="SAM" id="Phobius"/>
    </source>
</evidence>
<feature type="transmembrane region" description="Helical" evidence="1">
    <location>
        <begin position="355"/>
        <end position="377"/>
    </location>
</feature>
<dbReference type="PANTHER" id="PTHR35342">
    <property type="entry name" value="TRICARBOXYLIC TRANSPORT PROTEIN"/>
    <property type="match status" value="1"/>
</dbReference>
<feature type="domain" description="DUF112" evidence="2">
    <location>
        <begin position="19"/>
        <end position="437"/>
    </location>
</feature>
<evidence type="ECO:0000259" key="2">
    <source>
        <dbReference type="Pfam" id="PF01970"/>
    </source>
</evidence>
<reference evidence="3 4" key="1">
    <citation type="submission" date="2020-08" db="EMBL/GenBank/DDBJ databases">
        <title>Genome public.</title>
        <authorList>
            <person name="Liu C."/>
            <person name="Sun Q."/>
        </authorList>
    </citation>
    <scope>NUCLEOTIDE SEQUENCE [LARGE SCALE GENOMIC DNA]</scope>
    <source>
        <strain evidence="3 4">27-44</strain>
    </source>
</reference>
<feature type="transmembrane region" description="Helical" evidence="1">
    <location>
        <begin position="42"/>
        <end position="70"/>
    </location>
</feature>
<evidence type="ECO:0000313" key="3">
    <source>
        <dbReference type="EMBL" id="MBC5740638.1"/>
    </source>
</evidence>
<protein>
    <submittedName>
        <fullName evidence="3">Tripartite tricarboxylate transporter permease</fullName>
    </submittedName>
</protein>
<dbReference type="EMBL" id="JACOQE010000004">
    <property type="protein sequence ID" value="MBC5740638.1"/>
    <property type="molecule type" value="Genomic_DNA"/>
</dbReference>
<keyword evidence="1" id="KW-1133">Transmembrane helix</keyword>
<feature type="transmembrane region" description="Helical" evidence="1">
    <location>
        <begin position="145"/>
        <end position="162"/>
    </location>
</feature>
<feature type="transmembrane region" description="Helical" evidence="1">
    <location>
        <begin position="6"/>
        <end position="30"/>
    </location>
</feature>
<sequence length="505" mass="52920">MSDILVALGNVFTIGNLAGLIFGTGAGILIGAMPGLSVNMGIALLFPLTFAFQGVGGILMLLGIYCGAIYGGSISAILLKTPGTPASVATTLDGYPMATKLKQPGRALGLSTFGSTFGGIFSAICLIIFSPMLASVALKFSKPEYFALAVFGLSIITSVSSGSILKGLLGGFIGLFIATIGIDNLSGSVRFAFGSTYLLGGISFVPILIGLFAFSQVLQSVEDCYKEKYVKTDVKLTRVFPTWEDLKRVFVTLLRSSIIGTFIGCVPGTGGDIASFVSYDQAKRWSKYKDNFGNGEPEGIVAPEAGNNSVSGGAMIPMLTLGIPGDGATAIMLGALMVQGMQPGPLLFKEQASSVYAIFIGLLLANAVMGLMGFSLIRVFVKVVNIPKEILIPVIFTLTFVGAYAYNNSMNDVFVMVFCGFLGYFMNKTEFSMSAIVIGIILGALAETNFRGALTMSDGNFSIFLTHPICAVFLALAAISLLSPVLGPVVKKLLGKDKAKQETGV</sequence>
<keyword evidence="1" id="KW-0812">Transmembrane</keyword>
<dbReference type="PANTHER" id="PTHR35342:SF5">
    <property type="entry name" value="TRICARBOXYLIC TRANSPORT PROTEIN"/>
    <property type="match status" value="1"/>
</dbReference>
<dbReference type="RefSeq" id="WP_118039043.1">
    <property type="nucleotide sequence ID" value="NZ_JACOQE010000004.1"/>
</dbReference>